<comment type="caution">
    <text evidence="2">The sequence shown here is derived from an EMBL/GenBank/DDBJ whole genome shotgun (WGS) entry which is preliminary data.</text>
</comment>
<keyword evidence="1" id="KW-1133">Transmembrane helix</keyword>
<feature type="transmembrane region" description="Helical" evidence="1">
    <location>
        <begin position="32"/>
        <end position="65"/>
    </location>
</feature>
<keyword evidence="1" id="KW-0812">Transmembrane</keyword>
<gene>
    <name evidence="2" type="ORF">S01H1_04936</name>
</gene>
<organism evidence="2">
    <name type="scientific">marine sediment metagenome</name>
    <dbReference type="NCBI Taxonomy" id="412755"/>
    <lineage>
        <taxon>unclassified sequences</taxon>
        <taxon>metagenomes</taxon>
        <taxon>ecological metagenomes</taxon>
    </lineage>
</organism>
<keyword evidence="1" id="KW-0472">Membrane</keyword>
<evidence type="ECO:0000313" key="2">
    <source>
        <dbReference type="EMBL" id="GAF69601.1"/>
    </source>
</evidence>
<name>X0S300_9ZZZZ</name>
<accession>X0S300</accession>
<evidence type="ECO:0000256" key="1">
    <source>
        <dbReference type="SAM" id="Phobius"/>
    </source>
</evidence>
<protein>
    <submittedName>
        <fullName evidence="2">Uncharacterized protein</fullName>
    </submittedName>
</protein>
<sequence length="66" mass="7589">MSNNIDFAYERMKREINKKWTPKPEWEDEHPILATLLIIAVLLFNPVSLFIIGCFSVLCVILGALL</sequence>
<reference evidence="2" key="1">
    <citation type="journal article" date="2014" name="Front. Microbiol.">
        <title>High frequency of phylogenetically diverse reductive dehalogenase-homologous genes in deep subseafloor sedimentary metagenomes.</title>
        <authorList>
            <person name="Kawai M."/>
            <person name="Futagami T."/>
            <person name="Toyoda A."/>
            <person name="Takaki Y."/>
            <person name="Nishi S."/>
            <person name="Hori S."/>
            <person name="Arai W."/>
            <person name="Tsubouchi T."/>
            <person name="Morono Y."/>
            <person name="Uchiyama I."/>
            <person name="Ito T."/>
            <person name="Fujiyama A."/>
            <person name="Inagaki F."/>
            <person name="Takami H."/>
        </authorList>
    </citation>
    <scope>NUCLEOTIDE SEQUENCE</scope>
    <source>
        <strain evidence="2">Expedition CK06-06</strain>
    </source>
</reference>
<proteinExistence type="predicted"/>
<dbReference type="EMBL" id="BARS01002578">
    <property type="protein sequence ID" value="GAF69601.1"/>
    <property type="molecule type" value="Genomic_DNA"/>
</dbReference>
<dbReference type="AlphaFoldDB" id="X0S300"/>